<feature type="transmembrane region" description="Helical" evidence="1">
    <location>
        <begin position="96"/>
        <end position="117"/>
    </location>
</feature>
<dbReference type="EMBL" id="CP053832">
    <property type="protein sequence ID" value="QKF84005.1"/>
    <property type="molecule type" value="Genomic_DNA"/>
</dbReference>
<keyword evidence="1" id="KW-1133">Transmembrane helix</keyword>
<keyword evidence="1" id="KW-0472">Membrane</keyword>
<sequence>MKKVFLYIEFLIIFLLTPTLFMLQILPKNYMFFVLWLGSLYAFYHIKKANLNLFKGFKFDEFKDIFKRFLILSIFLTIFTFIFSKNSFLFLPKQRIDIWILVMLLYPILSAFFQEIIFRTFFTLRYINLFKNQNLFIFINALIFAFVHLLYGNLIAVVFSFFGGILFIKTYLKSNSTLLCSIEHSLYGNFIFTIGLGHYFYNGY</sequence>
<evidence type="ECO:0000259" key="2">
    <source>
        <dbReference type="Pfam" id="PF02517"/>
    </source>
</evidence>
<proteinExistence type="predicted"/>
<name>A0AAE7E9C9_9BACT</name>
<organism evidence="3 4">
    <name type="scientific">Campylobacter ureolyticus</name>
    <dbReference type="NCBI Taxonomy" id="827"/>
    <lineage>
        <taxon>Bacteria</taxon>
        <taxon>Pseudomonadati</taxon>
        <taxon>Campylobacterota</taxon>
        <taxon>Epsilonproteobacteria</taxon>
        <taxon>Campylobacterales</taxon>
        <taxon>Campylobacteraceae</taxon>
        <taxon>Campylobacter</taxon>
    </lineage>
</organism>
<feature type="transmembrane region" description="Helical" evidence="1">
    <location>
        <begin position="6"/>
        <end position="23"/>
    </location>
</feature>
<dbReference type="InterPro" id="IPR003675">
    <property type="entry name" value="Rce1/LyrA-like_dom"/>
</dbReference>
<dbReference type="GeneID" id="77175394"/>
<dbReference type="Pfam" id="PF02517">
    <property type="entry name" value="Rce1-like"/>
    <property type="match status" value="1"/>
</dbReference>
<accession>A0AAE7E9C9</accession>
<reference evidence="3 4" key="1">
    <citation type="submission" date="2020-05" db="EMBL/GenBank/DDBJ databases">
        <title>Complete genome sequencing of Campylobacter and Arcobacter type strains.</title>
        <authorList>
            <person name="Miller W.G."/>
            <person name="Yee E."/>
        </authorList>
    </citation>
    <scope>NUCLEOTIDE SEQUENCE [LARGE SCALE GENOMIC DNA]</scope>
    <source>
        <strain evidence="3 4">LMG 6451</strain>
    </source>
</reference>
<protein>
    <submittedName>
        <fullName evidence="3">Membrane protein</fullName>
    </submittedName>
</protein>
<feature type="domain" description="CAAX prenyl protease 2/Lysostaphin resistance protein A-like" evidence="2">
    <location>
        <begin position="99"/>
        <end position="187"/>
    </location>
</feature>
<keyword evidence="1" id="KW-0812">Transmembrane</keyword>
<feature type="transmembrane region" description="Helical" evidence="1">
    <location>
        <begin position="178"/>
        <end position="201"/>
    </location>
</feature>
<feature type="transmembrane region" description="Helical" evidence="1">
    <location>
        <begin position="137"/>
        <end position="166"/>
    </location>
</feature>
<feature type="transmembrane region" description="Helical" evidence="1">
    <location>
        <begin position="66"/>
        <end position="84"/>
    </location>
</feature>
<evidence type="ECO:0000256" key="1">
    <source>
        <dbReference type="SAM" id="Phobius"/>
    </source>
</evidence>
<dbReference type="Proteomes" id="UP000509722">
    <property type="component" value="Chromosome"/>
</dbReference>
<dbReference type="AlphaFoldDB" id="A0AAE7E9C9"/>
<dbReference type="GO" id="GO:0004175">
    <property type="term" value="F:endopeptidase activity"/>
    <property type="evidence" value="ECO:0007669"/>
    <property type="project" value="UniProtKB-ARBA"/>
</dbReference>
<evidence type="ECO:0000313" key="4">
    <source>
        <dbReference type="Proteomes" id="UP000509722"/>
    </source>
</evidence>
<gene>
    <name evidence="3" type="ORF">CURT_0484</name>
</gene>
<dbReference type="GO" id="GO:0080120">
    <property type="term" value="P:CAAX-box protein maturation"/>
    <property type="evidence" value="ECO:0007669"/>
    <property type="project" value="UniProtKB-ARBA"/>
</dbReference>
<evidence type="ECO:0000313" key="3">
    <source>
        <dbReference type="EMBL" id="QKF84005.1"/>
    </source>
</evidence>
<dbReference type="RefSeq" id="WP_018712272.1">
    <property type="nucleotide sequence ID" value="NZ_CP053832.1"/>
</dbReference>